<feature type="region of interest" description="Disordered" evidence="11">
    <location>
        <begin position="641"/>
        <end position="675"/>
    </location>
</feature>
<organism evidence="16 17">
    <name type="scientific">Methanohalobium evestigatum (strain ATCC BAA-1072 / DSM 3721 / NBRC 107634 / OCM 161 / Z-7303)</name>
    <dbReference type="NCBI Taxonomy" id="644295"/>
    <lineage>
        <taxon>Archaea</taxon>
        <taxon>Methanobacteriati</taxon>
        <taxon>Methanobacteriota</taxon>
        <taxon>Stenosarchaea group</taxon>
        <taxon>Methanomicrobia</taxon>
        <taxon>Methanosarcinales</taxon>
        <taxon>Methanosarcinaceae</taxon>
        <taxon>Methanohalobium</taxon>
    </lineage>
</organism>
<dbReference type="PROSITE" id="PS50111">
    <property type="entry name" value="CHEMOTAXIS_TRANSDUC_2"/>
    <property type="match status" value="1"/>
</dbReference>
<gene>
    <name evidence="16" type="ordered locus">Metev_0863</name>
</gene>
<dbReference type="InterPro" id="IPR003660">
    <property type="entry name" value="HAMP_dom"/>
</dbReference>
<feature type="domain" description="T-SNARE coiled-coil homology" evidence="14">
    <location>
        <begin position="591"/>
        <end position="653"/>
    </location>
</feature>
<dbReference type="PANTHER" id="PTHR32089:SF112">
    <property type="entry name" value="LYSOZYME-LIKE PROTEIN-RELATED"/>
    <property type="match status" value="1"/>
</dbReference>
<feature type="domain" description="T-SNARE coiled-coil homology" evidence="14">
    <location>
        <begin position="402"/>
        <end position="464"/>
    </location>
</feature>
<feature type="region of interest" description="Disordered" evidence="11">
    <location>
        <begin position="451"/>
        <end position="476"/>
    </location>
</feature>
<feature type="transmembrane region" description="Helical" evidence="12">
    <location>
        <begin position="310"/>
        <end position="329"/>
    </location>
</feature>
<keyword evidence="8 10" id="KW-0807">Transducer</keyword>
<dbReference type="GO" id="GO:0005886">
    <property type="term" value="C:plasma membrane"/>
    <property type="evidence" value="ECO:0007669"/>
    <property type="project" value="UniProtKB-SubCell"/>
</dbReference>
<dbReference type="Pfam" id="PF02743">
    <property type="entry name" value="dCache_1"/>
    <property type="match status" value="1"/>
</dbReference>
<evidence type="ECO:0000256" key="11">
    <source>
        <dbReference type="SAM" id="MobiDB-lite"/>
    </source>
</evidence>
<comment type="similarity">
    <text evidence="9">Belongs to the methyl-accepting chemotaxis (MCP) protein family.</text>
</comment>
<evidence type="ECO:0000256" key="7">
    <source>
        <dbReference type="ARBA" id="ARBA00023136"/>
    </source>
</evidence>
<dbReference type="InterPro" id="IPR033479">
    <property type="entry name" value="dCache_1"/>
</dbReference>
<reference evidence="16 17" key="1">
    <citation type="submission" date="2010-06" db="EMBL/GenBank/DDBJ databases">
        <title>Complete sequence chromosome of Methanohalobium evestigatum Z-7303.</title>
        <authorList>
            <consortium name="US DOE Joint Genome Institute"/>
            <person name="Lucas S."/>
            <person name="Copeland A."/>
            <person name="Lapidus A."/>
            <person name="Cheng J.-F."/>
            <person name="Bruce D."/>
            <person name="Goodwin L."/>
            <person name="Pitluck S."/>
            <person name="Saunders E."/>
            <person name="Detter J.C."/>
            <person name="Han C."/>
            <person name="Tapia R."/>
            <person name="Land M."/>
            <person name="Hauser L."/>
            <person name="Kyrpides N."/>
            <person name="Mikhailova N."/>
            <person name="Sieprawska-Lupa M."/>
            <person name="Whitman W.B."/>
            <person name="Anderson I."/>
            <person name="Woyke T."/>
        </authorList>
    </citation>
    <scope>NUCLEOTIDE SEQUENCE [LARGE SCALE GENOMIC DNA]</scope>
    <source>
        <strain evidence="17">ATCC BAA-1072 / DSM 3721 / NBRC 107634 / OCM 161 / Z-7303</strain>
    </source>
</reference>
<evidence type="ECO:0000256" key="10">
    <source>
        <dbReference type="PROSITE-ProRule" id="PRU00284"/>
    </source>
</evidence>
<dbReference type="PROSITE" id="PS50192">
    <property type="entry name" value="T_SNARE"/>
    <property type="match status" value="2"/>
</dbReference>
<evidence type="ECO:0000256" key="5">
    <source>
        <dbReference type="ARBA" id="ARBA00022692"/>
    </source>
</evidence>
<dbReference type="FunFam" id="1.10.287.950:FF:000001">
    <property type="entry name" value="Methyl-accepting chemotaxis sensory transducer"/>
    <property type="match status" value="1"/>
</dbReference>
<dbReference type="SUPFAM" id="SSF58104">
    <property type="entry name" value="Methyl-accepting chemotaxis protein (MCP) signaling domain"/>
    <property type="match status" value="1"/>
</dbReference>
<dbReference type="Proteomes" id="UP000000391">
    <property type="component" value="Chromosome"/>
</dbReference>
<dbReference type="CDD" id="cd06225">
    <property type="entry name" value="HAMP"/>
    <property type="match status" value="1"/>
</dbReference>
<dbReference type="Gene3D" id="3.30.450.20">
    <property type="entry name" value="PAS domain"/>
    <property type="match status" value="2"/>
</dbReference>
<name>D7E8U0_METEZ</name>
<comment type="subcellular location">
    <subcellularLocation>
        <location evidence="1">Cell inner membrane</location>
        <topology evidence="1">Multi-pass membrane protein</topology>
    </subcellularLocation>
</comment>
<feature type="domain" description="HAMP" evidence="15">
    <location>
        <begin position="330"/>
        <end position="385"/>
    </location>
</feature>
<dbReference type="Gene3D" id="1.10.287.950">
    <property type="entry name" value="Methyl-accepting chemotaxis protein"/>
    <property type="match status" value="1"/>
</dbReference>
<protein>
    <submittedName>
        <fullName evidence="16">Methyl-accepting chemotaxis sensory transducer with Cache sensor</fullName>
    </submittedName>
</protein>
<evidence type="ECO:0000256" key="2">
    <source>
        <dbReference type="ARBA" id="ARBA00022475"/>
    </source>
</evidence>
<keyword evidence="2" id="KW-1003">Cell membrane</keyword>
<accession>D7E8U0</accession>
<keyword evidence="3" id="KW-0145">Chemotaxis</keyword>
<dbReference type="Gene3D" id="6.10.340.10">
    <property type="match status" value="1"/>
</dbReference>
<dbReference type="GO" id="GO:0006935">
    <property type="term" value="P:chemotaxis"/>
    <property type="evidence" value="ECO:0007669"/>
    <property type="project" value="UniProtKB-KW"/>
</dbReference>
<dbReference type="Pfam" id="PF00672">
    <property type="entry name" value="HAMP"/>
    <property type="match status" value="1"/>
</dbReference>
<feature type="transmembrane region" description="Helical" evidence="12">
    <location>
        <begin position="12"/>
        <end position="32"/>
    </location>
</feature>
<dbReference type="GO" id="GO:0007165">
    <property type="term" value="P:signal transduction"/>
    <property type="evidence" value="ECO:0007669"/>
    <property type="project" value="UniProtKB-KW"/>
</dbReference>
<dbReference type="InterPro" id="IPR004089">
    <property type="entry name" value="MCPsignal_dom"/>
</dbReference>
<keyword evidence="7 12" id="KW-0472">Membrane</keyword>
<dbReference type="STRING" id="644295.Metev_0863"/>
<dbReference type="PROSITE" id="PS50885">
    <property type="entry name" value="HAMP"/>
    <property type="match status" value="1"/>
</dbReference>
<dbReference type="CDD" id="cd11386">
    <property type="entry name" value="MCP_signal"/>
    <property type="match status" value="1"/>
</dbReference>
<evidence type="ECO:0000256" key="4">
    <source>
        <dbReference type="ARBA" id="ARBA00022519"/>
    </source>
</evidence>
<dbReference type="PANTHER" id="PTHR32089">
    <property type="entry name" value="METHYL-ACCEPTING CHEMOTAXIS PROTEIN MCPB"/>
    <property type="match status" value="1"/>
</dbReference>
<dbReference type="GeneID" id="9346491"/>
<evidence type="ECO:0000313" key="17">
    <source>
        <dbReference type="Proteomes" id="UP000000391"/>
    </source>
</evidence>
<evidence type="ECO:0000256" key="6">
    <source>
        <dbReference type="ARBA" id="ARBA00022989"/>
    </source>
</evidence>
<feature type="domain" description="Methyl-accepting transducer" evidence="13">
    <location>
        <begin position="404"/>
        <end position="640"/>
    </location>
</feature>
<evidence type="ECO:0000256" key="12">
    <source>
        <dbReference type="SAM" id="Phobius"/>
    </source>
</evidence>
<dbReference type="Pfam" id="PF00015">
    <property type="entry name" value="MCPsignal"/>
    <property type="match status" value="1"/>
</dbReference>
<dbReference type="AlphaFoldDB" id="D7E8U0"/>
<dbReference type="KEGG" id="mev:Metev_0863"/>
<dbReference type="SMART" id="SM00283">
    <property type="entry name" value="MA"/>
    <property type="match status" value="1"/>
</dbReference>
<keyword evidence="17" id="KW-1185">Reference proteome</keyword>
<evidence type="ECO:0000259" key="14">
    <source>
        <dbReference type="PROSITE" id="PS50192"/>
    </source>
</evidence>
<feature type="compositionally biased region" description="Low complexity" evidence="11">
    <location>
        <begin position="641"/>
        <end position="663"/>
    </location>
</feature>
<sequence>MGLNDKSLKFKGTVYIILPLLLVLVASGAFIVSEVYSQQEHMAYKESSEMAADHANEVEADMREYLTTSKQLSNVLSEYESGNREEVNNMLENTLNDNSKLLGTYVAYENNAFDNNGNLDAKGTTDNGRFAPYWNRFGGSVSVEPLQNIDSSNWYTVPKNTESTFVSEPLMYNGKLMVSFASPIMKNGDFVGISGVDVSLNYLDGVISDIKVFDSGYAFLVSQEGVVMTHPENKDWIGEKNIKDIDADGFDQMAKDISNGNEGRIETVDPTNDERSTLFYRPVETGNLAVVVSAPEDEMLSSAITVKNEIIMIFAASIAILGGVAFLIARSIANPIEKIEGVADKISNGDLTAKIDDSLTQNDDEIGSLAKSFDKMSSNLADLVNRITIAADNTASKAQELSASSEQMTSTSNQIADTVTEISNGAQNQSTKIQEVSRAMNDMNQSVQDVASNAQKASEDVTDVSEKSQNVGEKSHELSVKMNEVQSAMNDSSQVIQDLDEKSKKIGEIVSMITNIADQTNLLALNAAIEAARAGEHGRGFAVVADEVRKLAEESSNSAQQIEDLIQEIQDSTGQAVTSIQNGTQEVETGTETLNETVESISTVVENVNGVAKMVQDIAASAQEQSASIEEVTSSVEEVSSIAEESASSTEEASASVEEQTSSMQELSKAAQELTETADNLKKSVEFFKLDSSQIQDSESGEGVN</sequence>
<keyword evidence="5 12" id="KW-0812">Transmembrane</keyword>
<keyword evidence="6 12" id="KW-1133">Transmembrane helix</keyword>
<evidence type="ECO:0000256" key="9">
    <source>
        <dbReference type="ARBA" id="ARBA00029447"/>
    </source>
</evidence>
<dbReference type="EMBL" id="CP002069">
    <property type="protein sequence ID" value="ADI73761.1"/>
    <property type="molecule type" value="Genomic_DNA"/>
</dbReference>
<dbReference type="SMART" id="SM00304">
    <property type="entry name" value="HAMP"/>
    <property type="match status" value="2"/>
</dbReference>
<evidence type="ECO:0000259" key="13">
    <source>
        <dbReference type="PROSITE" id="PS50111"/>
    </source>
</evidence>
<dbReference type="CDD" id="cd12912">
    <property type="entry name" value="PDC2_MCP_like"/>
    <property type="match status" value="1"/>
</dbReference>
<proteinExistence type="inferred from homology"/>
<evidence type="ECO:0000259" key="15">
    <source>
        <dbReference type="PROSITE" id="PS50885"/>
    </source>
</evidence>
<dbReference type="InterPro" id="IPR000727">
    <property type="entry name" value="T_SNARE_dom"/>
</dbReference>
<evidence type="ECO:0000256" key="8">
    <source>
        <dbReference type="ARBA" id="ARBA00023224"/>
    </source>
</evidence>
<keyword evidence="4" id="KW-0997">Cell inner membrane</keyword>
<evidence type="ECO:0000256" key="3">
    <source>
        <dbReference type="ARBA" id="ARBA00022500"/>
    </source>
</evidence>
<dbReference type="HOGENOM" id="CLU_000445_107_19_2"/>
<evidence type="ECO:0000256" key="1">
    <source>
        <dbReference type="ARBA" id="ARBA00004429"/>
    </source>
</evidence>
<dbReference type="RefSeq" id="WP_013194329.1">
    <property type="nucleotide sequence ID" value="NC_014253.1"/>
</dbReference>
<evidence type="ECO:0000313" key="16">
    <source>
        <dbReference type="EMBL" id="ADI73761.1"/>
    </source>
</evidence>
<dbReference type="CDD" id="cd12913">
    <property type="entry name" value="PDC1_MCP_like"/>
    <property type="match status" value="1"/>
</dbReference>